<feature type="transmembrane region" description="Helical" evidence="5">
    <location>
        <begin position="379"/>
        <end position="400"/>
    </location>
</feature>
<feature type="transmembrane region" description="Helical" evidence="5">
    <location>
        <begin position="406"/>
        <end position="425"/>
    </location>
</feature>
<proteinExistence type="predicted"/>
<dbReference type="WBParaSite" id="TREG1_74520.1">
    <property type="protein sequence ID" value="TREG1_74520.1"/>
    <property type="gene ID" value="TREG1_74520"/>
</dbReference>
<evidence type="ECO:0000313" key="8">
    <source>
        <dbReference type="WBParaSite" id="TREG1_74520.1"/>
    </source>
</evidence>
<keyword evidence="2 5" id="KW-0812">Transmembrane</keyword>
<dbReference type="InterPro" id="IPR029485">
    <property type="entry name" value="CAT_C"/>
</dbReference>
<reference evidence="7" key="1">
    <citation type="submission" date="2022-06" db="EMBL/GenBank/DDBJ databases">
        <authorList>
            <person name="Berger JAMES D."/>
            <person name="Berger JAMES D."/>
        </authorList>
    </citation>
    <scope>NUCLEOTIDE SEQUENCE [LARGE SCALE GENOMIC DNA]</scope>
</reference>
<keyword evidence="7" id="KW-1185">Reference proteome</keyword>
<dbReference type="Proteomes" id="UP000050795">
    <property type="component" value="Unassembled WGS sequence"/>
</dbReference>
<name>A0AA85K6Z9_TRIRE</name>
<dbReference type="AlphaFoldDB" id="A0AA85K6Z9"/>
<dbReference type="Gene3D" id="1.20.1740.10">
    <property type="entry name" value="Amino acid/polyamine transporter I"/>
    <property type="match status" value="2"/>
</dbReference>
<reference evidence="8" key="2">
    <citation type="submission" date="2023-11" db="UniProtKB">
        <authorList>
            <consortium name="WormBaseParasite"/>
        </authorList>
    </citation>
    <scope>IDENTIFICATION</scope>
</reference>
<dbReference type="GO" id="GO:0005886">
    <property type="term" value="C:plasma membrane"/>
    <property type="evidence" value="ECO:0007669"/>
    <property type="project" value="TreeGrafter"/>
</dbReference>
<evidence type="ECO:0000256" key="5">
    <source>
        <dbReference type="SAM" id="Phobius"/>
    </source>
</evidence>
<dbReference type="Pfam" id="PF13520">
    <property type="entry name" value="AA_permease_2"/>
    <property type="match status" value="1"/>
</dbReference>
<feature type="transmembrane region" description="Helical" evidence="5">
    <location>
        <begin position="559"/>
        <end position="578"/>
    </location>
</feature>
<feature type="transmembrane region" description="Helical" evidence="5">
    <location>
        <begin position="69"/>
        <end position="88"/>
    </location>
</feature>
<feature type="transmembrane region" description="Helical" evidence="5">
    <location>
        <begin position="329"/>
        <end position="358"/>
    </location>
</feature>
<feature type="domain" description="Cationic amino acid transporter C-terminal" evidence="6">
    <location>
        <begin position="624"/>
        <end position="674"/>
    </location>
</feature>
<evidence type="ECO:0000256" key="1">
    <source>
        <dbReference type="ARBA" id="ARBA00004141"/>
    </source>
</evidence>
<sequence length="681" mass="74290">MSSCGQSVRSFLSNLGRKKTLSDEGQKKTELKRCLTAFDLAALGIGTTLGAGLYILVGDVARTVAGPGVMLSFFVAAVASVLSGLCYAEFGARVPQSGSAYIYSYITVGELMAFVIGWNLILEYIIGTASVARAWSSNFDGLLNGQLTEFFRKHLSMNLSGLSEYADPLAVTTIILMTIFLSIGVKESTIINNVFTVINLAVIVFLIIAGLIYSDIKNWMVNPNNISVNATVSREDVGSGGFLPFGINGVLSGAGTCFFAFVGFDIIATTGEEVRNPQKAIPISIIICLLTCFIVYALISATVTLMLPYYEISSVAPLPLAFDRHGLHWAKYFIAVGALCALTTSLLGSMFPLPRVLYAMATDGLLFRFLGKINARFQTPLIGTIVSGVTGCIMAGLFSLQDLVDMMSIGTLLAYTLVSVSVLLLRGQRKSVGNHDNSDNIKTYPTEIECQSNEKLGLSEEKPQLLKFVNDVDKGDTPCNDGEKPAKDDGHLPDCNEAFVCVITNSSPSCSSFALEQTNDSSNDSEKSNLTFREYLHKCFKPDPNLIKPTATTEMIYNINSYLLFCTIFLGNFGILLLDKLPDGDYKGQLIIPIWIFVAFMIIVSIIVCVILAKQPENQTPVSFKVPGVPWIPALSIFINVYLMVKLSGATWIRFLVWMAIGFTIYFAYGYWQSSERKVKK</sequence>
<evidence type="ECO:0000256" key="3">
    <source>
        <dbReference type="ARBA" id="ARBA00022989"/>
    </source>
</evidence>
<organism evidence="7 8">
    <name type="scientific">Trichobilharzia regenti</name>
    <name type="common">Nasal bird schistosome</name>
    <dbReference type="NCBI Taxonomy" id="157069"/>
    <lineage>
        <taxon>Eukaryota</taxon>
        <taxon>Metazoa</taxon>
        <taxon>Spiralia</taxon>
        <taxon>Lophotrochozoa</taxon>
        <taxon>Platyhelminthes</taxon>
        <taxon>Trematoda</taxon>
        <taxon>Digenea</taxon>
        <taxon>Strigeidida</taxon>
        <taxon>Schistosomatoidea</taxon>
        <taxon>Schistosomatidae</taxon>
        <taxon>Trichobilharzia</taxon>
    </lineage>
</organism>
<evidence type="ECO:0000259" key="6">
    <source>
        <dbReference type="Pfam" id="PF13906"/>
    </source>
</evidence>
<protein>
    <recommendedName>
        <fullName evidence="6">Cationic amino acid transporter C-terminal domain-containing protein</fullName>
    </recommendedName>
</protein>
<feature type="transmembrane region" description="Helical" evidence="5">
    <location>
        <begin position="190"/>
        <end position="213"/>
    </location>
</feature>
<feature type="transmembrane region" description="Helical" evidence="5">
    <location>
        <begin position="100"/>
        <end position="121"/>
    </location>
</feature>
<keyword evidence="4 5" id="KW-0472">Membrane</keyword>
<dbReference type="GO" id="GO:0015171">
    <property type="term" value="F:amino acid transmembrane transporter activity"/>
    <property type="evidence" value="ECO:0007669"/>
    <property type="project" value="TreeGrafter"/>
</dbReference>
<accession>A0AA85K6Z9</accession>
<dbReference type="PANTHER" id="PTHR43243:SF105">
    <property type="entry name" value="CATIONIC AMINO ACID TRANSPORTER C-TERMINAL DOMAIN-CONTAINING PROTEIN"/>
    <property type="match status" value="1"/>
</dbReference>
<feature type="transmembrane region" description="Helical" evidence="5">
    <location>
        <begin position="624"/>
        <end position="645"/>
    </location>
</feature>
<feature type="transmembrane region" description="Helical" evidence="5">
    <location>
        <begin position="590"/>
        <end position="612"/>
    </location>
</feature>
<feature type="transmembrane region" description="Helical" evidence="5">
    <location>
        <begin position="245"/>
        <end position="268"/>
    </location>
</feature>
<evidence type="ECO:0000313" key="7">
    <source>
        <dbReference type="Proteomes" id="UP000050795"/>
    </source>
</evidence>
<dbReference type="InterPro" id="IPR002293">
    <property type="entry name" value="AA/rel_permease1"/>
</dbReference>
<comment type="subcellular location">
    <subcellularLocation>
        <location evidence="1">Membrane</location>
        <topology evidence="1">Multi-pass membrane protein</topology>
    </subcellularLocation>
</comment>
<dbReference type="PANTHER" id="PTHR43243">
    <property type="entry name" value="INNER MEMBRANE TRANSPORTER YGJI-RELATED"/>
    <property type="match status" value="1"/>
</dbReference>
<dbReference type="FunFam" id="1.20.1740.10:FF:000010">
    <property type="entry name" value="probable cationic amino acid transporter"/>
    <property type="match status" value="1"/>
</dbReference>
<keyword evidence="3 5" id="KW-1133">Transmembrane helix</keyword>
<dbReference type="Pfam" id="PF13906">
    <property type="entry name" value="AA_permease_C"/>
    <property type="match status" value="1"/>
</dbReference>
<evidence type="ECO:0000256" key="2">
    <source>
        <dbReference type="ARBA" id="ARBA00022692"/>
    </source>
</evidence>
<feature type="transmembrane region" description="Helical" evidence="5">
    <location>
        <begin position="37"/>
        <end position="57"/>
    </location>
</feature>
<feature type="transmembrane region" description="Helical" evidence="5">
    <location>
        <begin position="165"/>
        <end position="183"/>
    </location>
</feature>
<feature type="transmembrane region" description="Helical" evidence="5">
    <location>
        <begin position="651"/>
        <end position="672"/>
    </location>
</feature>
<feature type="transmembrane region" description="Helical" evidence="5">
    <location>
        <begin position="280"/>
        <end position="309"/>
    </location>
</feature>
<evidence type="ECO:0000256" key="4">
    <source>
        <dbReference type="ARBA" id="ARBA00023136"/>
    </source>
</evidence>